<comment type="similarity">
    <text evidence="2 6">Belongs to the class-I pyridoxal-phosphate-dependent aminotransferase family.</text>
</comment>
<dbReference type="GO" id="GO:0008483">
    <property type="term" value="F:transaminase activity"/>
    <property type="evidence" value="ECO:0007669"/>
    <property type="project" value="UniProtKB-KW"/>
</dbReference>
<dbReference type="STRING" id="4555.A0A368SA57"/>
<reference evidence="9" key="2">
    <citation type="submission" date="2015-07" db="EMBL/GenBank/DDBJ databases">
        <authorList>
            <person name="Noorani M."/>
        </authorList>
    </citation>
    <scope>NUCLEOTIDE SEQUENCE</scope>
    <source>
        <strain evidence="9">Yugu1</strain>
    </source>
</reference>
<dbReference type="KEGG" id="sita:101782097"/>
<evidence type="ECO:0000256" key="4">
    <source>
        <dbReference type="ARBA" id="ARBA00022679"/>
    </source>
</evidence>
<dbReference type="InterPro" id="IPR004839">
    <property type="entry name" value="Aminotransferase_I/II_large"/>
</dbReference>
<keyword evidence="4" id="KW-0808">Transferase</keyword>
<dbReference type="PIRSF" id="PIRSF000517">
    <property type="entry name" value="Tyr_transaminase"/>
    <property type="match status" value="1"/>
</dbReference>
<evidence type="ECO:0000256" key="2">
    <source>
        <dbReference type="ARBA" id="ARBA00007441"/>
    </source>
</evidence>
<dbReference type="Pfam" id="PF00155">
    <property type="entry name" value="Aminotran_1_2"/>
    <property type="match status" value="1"/>
</dbReference>
<reference evidence="9" key="1">
    <citation type="journal article" date="2012" name="Nat. Biotechnol.">
        <title>Reference genome sequence of the model plant Setaria.</title>
        <authorList>
            <person name="Bennetzen J.L."/>
            <person name="Schmutz J."/>
            <person name="Wang H."/>
            <person name="Percifield R."/>
            <person name="Hawkins J."/>
            <person name="Pontaroli A.C."/>
            <person name="Estep M."/>
            <person name="Feng L."/>
            <person name="Vaughn J.N."/>
            <person name="Grimwood J."/>
            <person name="Jenkins J."/>
            <person name="Barry K."/>
            <person name="Lindquist E."/>
            <person name="Hellsten U."/>
            <person name="Deshpande S."/>
            <person name="Wang X."/>
            <person name="Wu X."/>
            <person name="Mitros T."/>
            <person name="Triplett J."/>
            <person name="Yang X."/>
            <person name="Ye C.Y."/>
            <person name="Mauro-Herrera M."/>
            <person name="Wang L."/>
            <person name="Li P."/>
            <person name="Sharma M."/>
            <person name="Sharma R."/>
            <person name="Ronald P.C."/>
            <person name="Panaud O."/>
            <person name="Kellogg E.A."/>
            <person name="Brutnell T.P."/>
            <person name="Doust A.N."/>
            <person name="Tuskan G.A."/>
            <person name="Rokhsar D."/>
            <person name="Devos K.M."/>
        </authorList>
    </citation>
    <scope>NUCLEOTIDE SEQUENCE [LARGE SCALE GENOMIC DNA]</scope>
    <source>
        <strain evidence="9">Yugu1</strain>
    </source>
</reference>
<dbReference type="OrthoDB" id="7042322at2759"/>
<feature type="modified residue" description="N6-(pyridoxal phosphate)lysine" evidence="7">
    <location>
        <position position="310"/>
    </location>
</feature>
<gene>
    <name evidence="9" type="ORF">SETIT_8G214400v2</name>
</gene>
<protein>
    <recommendedName>
        <fullName evidence="8">Aminotransferase class I/classII large domain-containing protein</fullName>
    </recommendedName>
</protein>
<evidence type="ECO:0000313" key="9">
    <source>
        <dbReference type="EMBL" id="RCV39325.1"/>
    </source>
</evidence>
<evidence type="ECO:0000256" key="3">
    <source>
        <dbReference type="ARBA" id="ARBA00022576"/>
    </source>
</evidence>
<organism evidence="9">
    <name type="scientific">Setaria italica</name>
    <name type="common">Foxtail millet</name>
    <name type="synonym">Panicum italicum</name>
    <dbReference type="NCBI Taxonomy" id="4555"/>
    <lineage>
        <taxon>Eukaryota</taxon>
        <taxon>Viridiplantae</taxon>
        <taxon>Streptophyta</taxon>
        <taxon>Embryophyta</taxon>
        <taxon>Tracheophyta</taxon>
        <taxon>Spermatophyta</taxon>
        <taxon>Magnoliopsida</taxon>
        <taxon>Liliopsida</taxon>
        <taxon>Poales</taxon>
        <taxon>Poaceae</taxon>
        <taxon>PACMAD clade</taxon>
        <taxon>Panicoideae</taxon>
        <taxon>Panicodae</taxon>
        <taxon>Paniceae</taxon>
        <taxon>Cenchrinae</taxon>
        <taxon>Setaria</taxon>
    </lineage>
</organism>
<dbReference type="InterPro" id="IPR015422">
    <property type="entry name" value="PyrdxlP-dep_Trfase_small"/>
</dbReference>
<evidence type="ECO:0000259" key="8">
    <source>
        <dbReference type="Pfam" id="PF00155"/>
    </source>
</evidence>
<dbReference type="GO" id="GO:0006520">
    <property type="term" value="P:amino acid metabolic process"/>
    <property type="evidence" value="ECO:0007669"/>
    <property type="project" value="InterPro"/>
</dbReference>
<dbReference type="SUPFAM" id="SSF53383">
    <property type="entry name" value="PLP-dependent transferases"/>
    <property type="match status" value="1"/>
</dbReference>
<dbReference type="AlphaFoldDB" id="A0A368SA57"/>
<dbReference type="PANTHER" id="PTHR45744">
    <property type="entry name" value="TYROSINE AMINOTRANSFERASE"/>
    <property type="match status" value="1"/>
</dbReference>
<evidence type="ECO:0000256" key="7">
    <source>
        <dbReference type="PIRSR" id="PIRSR000517-1"/>
    </source>
</evidence>
<dbReference type="GO" id="GO:0030170">
    <property type="term" value="F:pyridoxal phosphate binding"/>
    <property type="evidence" value="ECO:0007669"/>
    <property type="project" value="InterPro"/>
</dbReference>
<keyword evidence="5 6" id="KW-0663">Pyridoxal phosphate</keyword>
<dbReference type="FunFam" id="3.40.640.10:FF:000048">
    <property type="entry name" value="tyrosine aminotransferase"/>
    <property type="match status" value="1"/>
</dbReference>
<proteinExistence type="inferred from homology"/>
<sequence length="477" mass="50880">MAPTAQVRHQPANGNHIYLPTMGSSEQHRHVTFLFVRRQAAARAEEKTCKAVANGGVGVGKAAAAAAAVVRCHPALAEHKASIRGVVGELLASAGEGRSLISLGVGDASSHDCFRRGGEFAAEAVAGAARSRAFDCYAPSYGFPAARRAVAEHLSAGAHHRTRDSDVFMTAGGTGAITAIATVLGGAPGANILLPRPGFAPYEAACEIAGAKPRFYDLLPRRGWEADLAMVRALADGSTAAIVVINPNNPCGAVYSAHHLLQITETARDLGIPVIADEVYAHMVFGGSKFVPMASFAHIAPVISIGALSKRFMLPGWRLGWLAFCDPNGALKHVRTATEMLLNVTSGPASIVQAAVPEILSNEHHEFHQNVVHLLESAADTLYRRVNQIEALQCYSKPEGSMFMMVEINTSILHGVADDMDFARELIKEECVLVLPGSVIGLKNWVRIFFGAPVSLILEACDRIELFCRTRTIKQND</sequence>
<dbReference type="InterPro" id="IPR015424">
    <property type="entry name" value="PyrdxlP-dep_Trfase"/>
</dbReference>
<keyword evidence="3" id="KW-0032">Aminotransferase</keyword>
<dbReference type="InterPro" id="IPR005958">
    <property type="entry name" value="TyrNic_aminoTrfase"/>
</dbReference>
<name>A0A368SA57_SETIT</name>
<dbReference type="NCBIfam" id="TIGR01265">
    <property type="entry name" value="tyr_nico_aTase"/>
    <property type="match status" value="1"/>
</dbReference>
<evidence type="ECO:0000256" key="5">
    <source>
        <dbReference type="ARBA" id="ARBA00022898"/>
    </source>
</evidence>
<accession>A0A368SA57</accession>
<dbReference type="EMBL" id="CM003535">
    <property type="protein sequence ID" value="RCV39325.1"/>
    <property type="molecule type" value="Genomic_DNA"/>
</dbReference>
<dbReference type="InterPro" id="IPR015421">
    <property type="entry name" value="PyrdxlP-dep_Trfase_major"/>
</dbReference>
<evidence type="ECO:0000256" key="6">
    <source>
        <dbReference type="PIRNR" id="PIRNR000517"/>
    </source>
</evidence>
<feature type="domain" description="Aminotransferase class I/classII large" evidence="8">
    <location>
        <begin position="120"/>
        <end position="464"/>
    </location>
</feature>
<dbReference type="Gene3D" id="3.40.640.10">
    <property type="entry name" value="Type I PLP-dependent aspartate aminotransferase-like (Major domain)"/>
    <property type="match status" value="1"/>
</dbReference>
<dbReference type="Gene3D" id="3.90.1150.10">
    <property type="entry name" value="Aspartate Aminotransferase, domain 1"/>
    <property type="match status" value="1"/>
</dbReference>
<dbReference type="PANTHER" id="PTHR45744:SF2">
    <property type="entry name" value="TYROSINE AMINOTRANSFERASE"/>
    <property type="match status" value="1"/>
</dbReference>
<comment type="cofactor">
    <cofactor evidence="1 6 7">
        <name>pyridoxal 5'-phosphate</name>
        <dbReference type="ChEBI" id="CHEBI:597326"/>
    </cofactor>
</comment>
<dbReference type="CDD" id="cd00609">
    <property type="entry name" value="AAT_like"/>
    <property type="match status" value="1"/>
</dbReference>
<evidence type="ECO:0000256" key="1">
    <source>
        <dbReference type="ARBA" id="ARBA00001933"/>
    </source>
</evidence>